<reference evidence="1 2" key="1">
    <citation type="journal article" date="2015" name="Genome Announc.">
        <title>Expanding the biotechnology potential of lactobacilli through comparative genomics of 213 strains and associated genera.</title>
        <authorList>
            <person name="Sun Z."/>
            <person name="Harris H.M."/>
            <person name="McCann A."/>
            <person name="Guo C."/>
            <person name="Argimon S."/>
            <person name="Zhang W."/>
            <person name="Yang X."/>
            <person name="Jeffery I.B."/>
            <person name="Cooney J.C."/>
            <person name="Kagawa T.F."/>
            <person name="Liu W."/>
            <person name="Song Y."/>
            <person name="Salvetti E."/>
            <person name="Wrobel A."/>
            <person name="Rasinkangas P."/>
            <person name="Parkhill J."/>
            <person name="Rea M.C."/>
            <person name="O'Sullivan O."/>
            <person name="Ritari J."/>
            <person name="Douillard F.P."/>
            <person name="Paul Ross R."/>
            <person name="Yang R."/>
            <person name="Briner A.E."/>
            <person name="Felis G.E."/>
            <person name="de Vos W.M."/>
            <person name="Barrangou R."/>
            <person name="Klaenhammer T.R."/>
            <person name="Caufield P.W."/>
            <person name="Cui Y."/>
            <person name="Zhang H."/>
            <person name="O'Toole P.W."/>
        </authorList>
    </citation>
    <scope>NUCLEOTIDE SEQUENCE [LARGE SCALE GENOMIC DNA]</scope>
    <source>
        <strain evidence="1 2">DSM 5007</strain>
    </source>
</reference>
<gene>
    <name evidence="1" type="ORF">FD16_GL000480</name>
</gene>
<dbReference type="PATRIC" id="fig|1423807.3.peg.488"/>
<dbReference type="EMBL" id="AZGF01000014">
    <property type="protein sequence ID" value="KRM11811.1"/>
    <property type="molecule type" value="Genomic_DNA"/>
</dbReference>
<proteinExistence type="predicted"/>
<protein>
    <submittedName>
        <fullName evidence="1">Uncharacterized protein</fullName>
    </submittedName>
</protein>
<dbReference type="AlphaFoldDB" id="A0A0R1W9K9"/>
<name>A0A0R1W9K9_9LACO</name>
<dbReference type="STRING" id="1423807.FD16_GL000480"/>
<sequence>MKLDSINKAVDPTDISEVEQQLNIFKQVYATSATGSADFIQATQQDNELTYSNVPFRLFLLIAYNLDHEITVHDTAKLIVAGARHEDLSTVLPLDPETKVAIRFQEARVKSGLTEKEIAAKSVELDEYKLIKAEYARIPLSISTWAELFKIIGTKITIDLF</sequence>
<accession>A0A0R1W9K9</accession>
<evidence type="ECO:0000313" key="1">
    <source>
        <dbReference type="EMBL" id="KRM11811.1"/>
    </source>
</evidence>
<keyword evidence="2" id="KW-1185">Reference proteome</keyword>
<organism evidence="1 2">
    <name type="scientific">Paucilactobacillus suebicus DSM 5007 = KCTC 3549</name>
    <dbReference type="NCBI Taxonomy" id="1423807"/>
    <lineage>
        <taxon>Bacteria</taxon>
        <taxon>Bacillati</taxon>
        <taxon>Bacillota</taxon>
        <taxon>Bacilli</taxon>
        <taxon>Lactobacillales</taxon>
        <taxon>Lactobacillaceae</taxon>
        <taxon>Paucilactobacillus</taxon>
    </lineage>
</organism>
<evidence type="ECO:0000313" key="2">
    <source>
        <dbReference type="Proteomes" id="UP000051820"/>
    </source>
</evidence>
<comment type="caution">
    <text evidence="1">The sequence shown here is derived from an EMBL/GenBank/DDBJ whole genome shotgun (WGS) entry which is preliminary data.</text>
</comment>
<dbReference type="Proteomes" id="UP000051820">
    <property type="component" value="Unassembled WGS sequence"/>
</dbReference>